<protein>
    <submittedName>
        <fullName evidence="9">LuxR family transcriptional regulator</fullName>
    </submittedName>
</protein>
<feature type="domain" description="Response regulatory" evidence="8">
    <location>
        <begin position="3"/>
        <end position="118"/>
    </location>
</feature>
<name>A0A0A5GHN9_9BACI</name>
<keyword evidence="3" id="KW-0805">Transcription regulation</keyword>
<dbReference type="InterPro" id="IPR000792">
    <property type="entry name" value="Tscrpt_reg_LuxR_C"/>
</dbReference>
<dbReference type="OrthoDB" id="118459at2"/>
<dbReference type="CDD" id="cd17535">
    <property type="entry name" value="REC_NarL-like"/>
    <property type="match status" value="1"/>
</dbReference>
<proteinExistence type="predicted"/>
<dbReference type="RefSeq" id="WP_027448412.1">
    <property type="nucleotide sequence ID" value="NZ_AVPF01000006.1"/>
</dbReference>
<dbReference type="InterPro" id="IPR011006">
    <property type="entry name" value="CheY-like_superfamily"/>
</dbReference>
<dbReference type="PANTHER" id="PTHR43214:SF1">
    <property type="entry name" value="TRANSCRIPTIONAL REGULATORY PROTEIN COMA"/>
    <property type="match status" value="1"/>
</dbReference>
<dbReference type="PANTHER" id="PTHR43214">
    <property type="entry name" value="TWO-COMPONENT RESPONSE REGULATOR"/>
    <property type="match status" value="1"/>
</dbReference>
<dbReference type="InterPro" id="IPR001789">
    <property type="entry name" value="Sig_transdc_resp-reg_receiver"/>
</dbReference>
<dbReference type="STRING" id="1385511.GCA_000425225_01523"/>
<evidence type="ECO:0000256" key="5">
    <source>
        <dbReference type="ARBA" id="ARBA00023163"/>
    </source>
</evidence>
<dbReference type="InterPro" id="IPR016032">
    <property type="entry name" value="Sig_transdc_resp-reg_C-effctor"/>
</dbReference>
<evidence type="ECO:0000256" key="4">
    <source>
        <dbReference type="ARBA" id="ARBA00023125"/>
    </source>
</evidence>
<dbReference type="SMART" id="SM00448">
    <property type="entry name" value="REC"/>
    <property type="match status" value="1"/>
</dbReference>
<dbReference type="InterPro" id="IPR039420">
    <property type="entry name" value="WalR-like"/>
</dbReference>
<keyword evidence="4" id="KW-0238">DNA-binding</keyword>
<evidence type="ECO:0000313" key="9">
    <source>
        <dbReference type="EMBL" id="KGX90625.1"/>
    </source>
</evidence>
<sequence length="222" mass="25152">MIRIILVDDHPSVGEGTKLMIEREEDMVVTIVESAGEALEIIEKQDFDLMLFDLRMPGMNGIELIKEVRTMGKNAPIVIYSGHDIGPYFNTLVEAGVSGFVSKTEPRHQLLTCIRCALEGKVILPQSLFNQLRRVEVQAPEAEAQEQEEMKDVSINSKEQKILKEVAKGKSNKEIAQDFYQSQRTIEYNLTEIFKKLNVKSRAEAVLKSKQWGIIADDVEEE</sequence>
<dbReference type="eggNOG" id="COG2197">
    <property type="taxonomic scope" value="Bacteria"/>
</dbReference>
<comment type="caution">
    <text evidence="9">The sequence shown here is derived from an EMBL/GenBank/DDBJ whole genome shotgun (WGS) entry which is preliminary data.</text>
</comment>
<dbReference type="GO" id="GO:0003677">
    <property type="term" value="F:DNA binding"/>
    <property type="evidence" value="ECO:0007669"/>
    <property type="project" value="UniProtKB-KW"/>
</dbReference>
<keyword evidence="10" id="KW-1185">Reference proteome</keyword>
<evidence type="ECO:0000256" key="2">
    <source>
        <dbReference type="ARBA" id="ARBA00022553"/>
    </source>
</evidence>
<dbReference type="GO" id="GO:0005737">
    <property type="term" value="C:cytoplasm"/>
    <property type="evidence" value="ECO:0007669"/>
    <property type="project" value="UniProtKB-SubCell"/>
</dbReference>
<comment type="subcellular location">
    <subcellularLocation>
        <location evidence="1">Cytoplasm</location>
    </subcellularLocation>
</comment>
<evidence type="ECO:0000256" key="1">
    <source>
        <dbReference type="ARBA" id="ARBA00004496"/>
    </source>
</evidence>
<evidence type="ECO:0000256" key="6">
    <source>
        <dbReference type="PROSITE-ProRule" id="PRU00169"/>
    </source>
</evidence>
<organism evidence="9 10">
    <name type="scientific">Pontibacillus marinus BH030004 = DSM 16465</name>
    <dbReference type="NCBI Taxonomy" id="1385511"/>
    <lineage>
        <taxon>Bacteria</taxon>
        <taxon>Bacillati</taxon>
        <taxon>Bacillota</taxon>
        <taxon>Bacilli</taxon>
        <taxon>Bacillales</taxon>
        <taxon>Bacillaceae</taxon>
        <taxon>Pontibacillus</taxon>
    </lineage>
</organism>
<reference evidence="9 10" key="1">
    <citation type="submission" date="2013-08" db="EMBL/GenBank/DDBJ databases">
        <authorList>
            <person name="Huang J."/>
            <person name="Wang G."/>
        </authorList>
    </citation>
    <scope>NUCLEOTIDE SEQUENCE [LARGE SCALE GENOMIC DNA]</scope>
    <source>
        <strain evidence="9 10">BH030004</strain>
    </source>
</reference>
<evidence type="ECO:0000313" key="10">
    <source>
        <dbReference type="Proteomes" id="UP000030403"/>
    </source>
</evidence>
<dbReference type="SUPFAM" id="SSF52172">
    <property type="entry name" value="CheY-like"/>
    <property type="match status" value="1"/>
</dbReference>
<dbReference type="InterPro" id="IPR058245">
    <property type="entry name" value="NreC/VraR/RcsB-like_REC"/>
</dbReference>
<dbReference type="SUPFAM" id="SSF46894">
    <property type="entry name" value="C-terminal effector domain of the bipartite response regulators"/>
    <property type="match status" value="1"/>
</dbReference>
<dbReference type="GO" id="GO:0000160">
    <property type="term" value="P:phosphorelay signal transduction system"/>
    <property type="evidence" value="ECO:0007669"/>
    <property type="project" value="InterPro"/>
</dbReference>
<feature type="modified residue" description="4-aspartylphosphate" evidence="6">
    <location>
        <position position="53"/>
    </location>
</feature>
<dbReference type="Pfam" id="PF00072">
    <property type="entry name" value="Response_reg"/>
    <property type="match status" value="1"/>
</dbReference>
<dbReference type="PROSITE" id="PS50110">
    <property type="entry name" value="RESPONSE_REGULATORY"/>
    <property type="match status" value="1"/>
</dbReference>
<evidence type="ECO:0000259" key="7">
    <source>
        <dbReference type="PROSITE" id="PS50043"/>
    </source>
</evidence>
<accession>A0A0A5GHN9</accession>
<keyword evidence="2 6" id="KW-0597">Phosphoprotein</keyword>
<dbReference type="Pfam" id="PF00196">
    <property type="entry name" value="GerE"/>
    <property type="match status" value="1"/>
</dbReference>
<dbReference type="CDD" id="cd06170">
    <property type="entry name" value="LuxR_C_like"/>
    <property type="match status" value="1"/>
</dbReference>
<dbReference type="AlphaFoldDB" id="A0A0A5GHN9"/>
<dbReference type="SMART" id="SM00421">
    <property type="entry name" value="HTH_LUXR"/>
    <property type="match status" value="1"/>
</dbReference>
<evidence type="ECO:0000259" key="8">
    <source>
        <dbReference type="PROSITE" id="PS50110"/>
    </source>
</evidence>
<dbReference type="GO" id="GO:0006355">
    <property type="term" value="P:regulation of DNA-templated transcription"/>
    <property type="evidence" value="ECO:0007669"/>
    <property type="project" value="InterPro"/>
</dbReference>
<dbReference type="Gene3D" id="3.40.50.2300">
    <property type="match status" value="1"/>
</dbReference>
<dbReference type="PRINTS" id="PR00038">
    <property type="entry name" value="HTHLUXR"/>
</dbReference>
<gene>
    <name evidence="9" type="ORF">N783_19905</name>
</gene>
<dbReference type="EMBL" id="AVPF01000006">
    <property type="protein sequence ID" value="KGX90625.1"/>
    <property type="molecule type" value="Genomic_DNA"/>
</dbReference>
<keyword evidence="5" id="KW-0804">Transcription</keyword>
<evidence type="ECO:0000256" key="3">
    <source>
        <dbReference type="ARBA" id="ARBA00023015"/>
    </source>
</evidence>
<feature type="domain" description="HTH luxR-type" evidence="7">
    <location>
        <begin position="148"/>
        <end position="213"/>
    </location>
</feature>
<dbReference type="PROSITE" id="PS50043">
    <property type="entry name" value="HTH_LUXR_2"/>
    <property type="match status" value="1"/>
</dbReference>
<dbReference type="Proteomes" id="UP000030403">
    <property type="component" value="Unassembled WGS sequence"/>
</dbReference>